<proteinExistence type="predicted"/>
<keyword evidence="1" id="KW-0732">Signal</keyword>
<feature type="signal peptide" evidence="1">
    <location>
        <begin position="1"/>
        <end position="23"/>
    </location>
</feature>
<evidence type="ECO:0008006" key="4">
    <source>
        <dbReference type="Google" id="ProtNLM"/>
    </source>
</evidence>
<evidence type="ECO:0000313" key="3">
    <source>
        <dbReference type="Proteomes" id="UP001321486"/>
    </source>
</evidence>
<accession>A0ABM8GPH1</accession>
<organism evidence="2 3">
    <name type="scientific">Frondihabitans sucicola</name>
    <dbReference type="NCBI Taxonomy" id="1268041"/>
    <lineage>
        <taxon>Bacteria</taxon>
        <taxon>Bacillati</taxon>
        <taxon>Actinomycetota</taxon>
        <taxon>Actinomycetes</taxon>
        <taxon>Micrococcales</taxon>
        <taxon>Microbacteriaceae</taxon>
        <taxon>Frondihabitans</taxon>
    </lineage>
</organism>
<dbReference type="Proteomes" id="UP001321486">
    <property type="component" value="Chromosome"/>
</dbReference>
<dbReference type="EMBL" id="AP027732">
    <property type="protein sequence ID" value="BDZ50340.1"/>
    <property type="molecule type" value="Genomic_DNA"/>
</dbReference>
<sequence length="162" mass="15910">MNARTVLPTVGLAALLVAGLAGCSPIGPTESSSTAAAPASSAAAAPATAPASSQTKGQACTLLASSMETLSTKLSSEYTSFTNDPKAAVAAIQELSATFAANVRKVTEPGALALGQKAEADLATFVTAAQKAVAHPAAGVAAVQKQATALQKDFTQVGSYCA</sequence>
<keyword evidence="3" id="KW-1185">Reference proteome</keyword>
<dbReference type="RefSeq" id="WP_286343390.1">
    <property type="nucleotide sequence ID" value="NZ_AP027732.1"/>
</dbReference>
<evidence type="ECO:0000256" key="1">
    <source>
        <dbReference type="SAM" id="SignalP"/>
    </source>
</evidence>
<reference evidence="3" key="1">
    <citation type="journal article" date="2019" name="Int. J. Syst. Evol. Microbiol.">
        <title>The Global Catalogue of Microorganisms (GCM) 10K type strain sequencing project: providing services to taxonomists for standard genome sequencing and annotation.</title>
        <authorList>
            <consortium name="The Broad Institute Genomics Platform"/>
            <consortium name="The Broad Institute Genome Sequencing Center for Infectious Disease"/>
            <person name="Wu L."/>
            <person name="Ma J."/>
        </authorList>
    </citation>
    <scope>NUCLEOTIDE SEQUENCE [LARGE SCALE GENOMIC DNA]</scope>
    <source>
        <strain evidence="3">NBRC 108728</strain>
    </source>
</reference>
<evidence type="ECO:0000313" key="2">
    <source>
        <dbReference type="EMBL" id="BDZ50340.1"/>
    </source>
</evidence>
<protein>
    <recommendedName>
        <fullName evidence="4">Lipoprotein</fullName>
    </recommendedName>
</protein>
<dbReference type="PROSITE" id="PS51257">
    <property type="entry name" value="PROKAR_LIPOPROTEIN"/>
    <property type="match status" value="1"/>
</dbReference>
<gene>
    <name evidence="2" type="ORF">GCM10025867_25810</name>
</gene>
<feature type="chain" id="PRO_5045274464" description="Lipoprotein" evidence="1">
    <location>
        <begin position="24"/>
        <end position="162"/>
    </location>
</feature>
<name>A0ABM8GPH1_9MICO</name>